<proteinExistence type="predicted"/>
<gene>
    <name evidence="3" type="ORF">JYU34_019845</name>
</gene>
<evidence type="ECO:0000256" key="2">
    <source>
        <dbReference type="SAM" id="MobiDB-lite"/>
    </source>
</evidence>
<dbReference type="Gene3D" id="3.30.40.10">
    <property type="entry name" value="Zinc/RING finger domain, C3HC4 (zinc finger)"/>
    <property type="match status" value="1"/>
</dbReference>
<dbReference type="InterPro" id="IPR013083">
    <property type="entry name" value="Znf_RING/FYVE/PHD"/>
</dbReference>
<evidence type="ECO:0000313" key="3">
    <source>
        <dbReference type="EMBL" id="KAG7296943.1"/>
    </source>
</evidence>
<dbReference type="SUPFAM" id="SSF57903">
    <property type="entry name" value="FYVE/PHD zinc finger"/>
    <property type="match status" value="1"/>
</dbReference>
<feature type="compositionally biased region" description="Polar residues" evidence="2">
    <location>
        <begin position="401"/>
        <end position="410"/>
    </location>
</feature>
<dbReference type="InterPro" id="IPR011011">
    <property type="entry name" value="Znf_FYVE_PHD"/>
</dbReference>
<sequence length="438" mass="50568">MNTLDNCCSGCLQPIPGRTFLTCSTCNEKYDLDCANVSIQRFRNTMTIEHKKSWICDSCFCKKPKKGNTNTPLRQQKTTPPPTKQNLKVNLEEQHNNVTLRGKPIQTVCAGEGSDEDTICSGDTLPPENCFATSSQNTMITEIENILEKKLEESKKAIIMEMRKTITTEISNTIAILKQEVKQELKEEIKRAVTIVSDEQEKVKQDLLNLNKHIAELKTENKKLQSEIEDIEKKLEKSNTNPAITKSNMKELMYTDNQKKLVLYGLKSHEWETENELYDRVINVFHEIMNINLEGYIDDLRRMGKKGPIELTLISKQWTKYLVQNSHYFNSTGLGISEYLDDTAREKRREMIKILIEARKNGHQANIKSNKLIINGTQYKKEEEFNCNNKNATNYRQQYADVTSGNSNTDGQRRRQTDMPNKPGNNFFHQRQANLHYQ</sequence>
<keyword evidence="4" id="KW-1185">Reference proteome</keyword>
<protein>
    <submittedName>
        <fullName evidence="3">Uncharacterized protein</fullName>
    </submittedName>
</protein>
<dbReference type="Proteomes" id="UP000823941">
    <property type="component" value="Chromosome 27"/>
</dbReference>
<organism evidence="3 4">
    <name type="scientific">Plutella xylostella</name>
    <name type="common">Diamondback moth</name>
    <name type="synonym">Plutella maculipennis</name>
    <dbReference type="NCBI Taxonomy" id="51655"/>
    <lineage>
        <taxon>Eukaryota</taxon>
        <taxon>Metazoa</taxon>
        <taxon>Ecdysozoa</taxon>
        <taxon>Arthropoda</taxon>
        <taxon>Hexapoda</taxon>
        <taxon>Insecta</taxon>
        <taxon>Pterygota</taxon>
        <taxon>Neoptera</taxon>
        <taxon>Endopterygota</taxon>
        <taxon>Lepidoptera</taxon>
        <taxon>Glossata</taxon>
        <taxon>Ditrysia</taxon>
        <taxon>Yponomeutoidea</taxon>
        <taxon>Plutellidae</taxon>
        <taxon>Plutella</taxon>
    </lineage>
</organism>
<accession>A0ABQ7PVZ8</accession>
<name>A0ABQ7PVZ8_PLUXY</name>
<evidence type="ECO:0000313" key="4">
    <source>
        <dbReference type="Proteomes" id="UP000823941"/>
    </source>
</evidence>
<feature type="compositionally biased region" description="Polar residues" evidence="2">
    <location>
        <begin position="423"/>
        <end position="438"/>
    </location>
</feature>
<reference evidence="3 4" key="1">
    <citation type="submission" date="2021-06" db="EMBL/GenBank/DDBJ databases">
        <title>A haploid diamondback moth (Plutella xylostella L.) genome assembly resolves 31 chromosomes and identifies a diamide resistance mutation.</title>
        <authorList>
            <person name="Ward C.M."/>
            <person name="Perry K.D."/>
            <person name="Baker G."/>
            <person name="Powis K."/>
            <person name="Heckel D.G."/>
            <person name="Baxter S.W."/>
        </authorList>
    </citation>
    <scope>NUCLEOTIDE SEQUENCE [LARGE SCALE GENOMIC DNA]</scope>
    <source>
        <strain evidence="3 4">LV</strain>
        <tissue evidence="3">Single pupa</tissue>
    </source>
</reference>
<keyword evidence="1" id="KW-0175">Coiled coil</keyword>
<feature type="region of interest" description="Disordered" evidence="2">
    <location>
        <begin position="401"/>
        <end position="438"/>
    </location>
</feature>
<comment type="caution">
    <text evidence="3">The sequence shown here is derived from an EMBL/GenBank/DDBJ whole genome shotgun (WGS) entry which is preliminary data.</text>
</comment>
<dbReference type="EMBL" id="JAHIBW010000027">
    <property type="protein sequence ID" value="KAG7296943.1"/>
    <property type="molecule type" value="Genomic_DNA"/>
</dbReference>
<feature type="coiled-coil region" evidence="1">
    <location>
        <begin position="182"/>
        <end position="241"/>
    </location>
</feature>
<evidence type="ECO:0000256" key="1">
    <source>
        <dbReference type="SAM" id="Coils"/>
    </source>
</evidence>